<dbReference type="InterPro" id="IPR029033">
    <property type="entry name" value="His_PPase_superfam"/>
</dbReference>
<dbReference type="SMART" id="SM00855">
    <property type="entry name" value="PGAM"/>
    <property type="match status" value="1"/>
</dbReference>
<keyword evidence="2" id="KW-0413">Isomerase</keyword>
<dbReference type="PROSITE" id="PS00175">
    <property type="entry name" value="PG_MUTASE"/>
    <property type="match status" value="1"/>
</dbReference>
<sequence length="217" mass="24495">MDRRVLRHRAVGSLVPPQLTWLIRHGQSASNAGQPVEGHAEVPLTPLGHAQARELAMRVERAPDRIVVSPFRRAEETAAPIRARWPAVPCETWPIGELTYLSPARCHGTTGETRRPLVAAYWERCDPDYRDGPDAESFRAFLERLRDFHARLLALDVGFALVVGHGQFFRGYLHALASDFTVSPDWMRAYREHETTQPLANCAVVPLTREAMQRSRS</sequence>
<name>A0ABX8EC13_9SPHN</name>
<reference evidence="3 4" key="1">
    <citation type="journal article" date="2021" name="Int. J. Syst. Evol. Microbiol.">
        <title>Novosphingobium decolorationis sp. nov., an aniline blue-decolourizing bacterium isolated from East Pacific sediment.</title>
        <authorList>
            <person name="Chen X."/>
            <person name="Dong B."/>
            <person name="Chen T."/>
            <person name="Ren N."/>
            <person name="Wang J."/>
            <person name="Xu Y."/>
            <person name="Yang J."/>
            <person name="Zhu S."/>
            <person name="Chen J."/>
        </authorList>
    </citation>
    <scope>NUCLEOTIDE SEQUENCE [LARGE SCALE GENOMIC DNA]</scope>
    <source>
        <strain evidence="3 4">502str22</strain>
    </source>
</reference>
<dbReference type="CDD" id="cd07067">
    <property type="entry name" value="HP_PGM_like"/>
    <property type="match status" value="1"/>
</dbReference>
<evidence type="ECO:0000313" key="4">
    <source>
        <dbReference type="Proteomes" id="UP000677126"/>
    </source>
</evidence>
<keyword evidence="1" id="KW-0324">Glycolysis</keyword>
<evidence type="ECO:0000256" key="2">
    <source>
        <dbReference type="ARBA" id="ARBA00023235"/>
    </source>
</evidence>
<organism evidence="3 4">
    <name type="scientific">Novosphingobium decolorationis</name>
    <dbReference type="NCBI Taxonomy" id="2698673"/>
    <lineage>
        <taxon>Bacteria</taxon>
        <taxon>Pseudomonadati</taxon>
        <taxon>Pseudomonadota</taxon>
        <taxon>Alphaproteobacteria</taxon>
        <taxon>Sphingomonadales</taxon>
        <taxon>Sphingomonadaceae</taxon>
        <taxon>Novosphingobium</taxon>
    </lineage>
</organism>
<dbReference type="EMBL" id="CP054856">
    <property type="protein sequence ID" value="QVM86365.1"/>
    <property type="molecule type" value="Genomic_DNA"/>
</dbReference>
<dbReference type="PANTHER" id="PTHR48100">
    <property type="entry name" value="BROAD-SPECIFICITY PHOSPHATASE YOR283W-RELATED"/>
    <property type="match status" value="1"/>
</dbReference>
<protein>
    <submittedName>
        <fullName evidence="3">Histidine phosphatase family protein</fullName>
    </submittedName>
</protein>
<gene>
    <name evidence="3" type="ORF">HT578_20295</name>
</gene>
<dbReference type="InterPro" id="IPR050275">
    <property type="entry name" value="PGM_Phosphatase"/>
</dbReference>
<proteinExistence type="predicted"/>
<dbReference type="PANTHER" id="PTHR48100:SF1">
    <property type="entry name" value="HISTIDINE PHOSPHATASE FAMILY PROTEIN-RELATED"/>
    <property type="match status" value="1"/>
</dbReference>
<dbReference type="Pfam" id="PF00300">
    <property type="entry name" value="His_Phos_1"/>
    <property type="match status" value="1"/>
</dbReference>
<dbReference type="InterPro" id="IPR001345">
    <property type="entry name" value="PG/BPGM_mutase_AS"/>
</dbReference>
<dbReference type="Gene3D" id="3.40.50.1240">
    <property type="entry name" value="Phosphoglycerate mutase-like"/>
    <property type="match status" value="1"/>
</dbReference>
<dbReference type="SUPFAM" id="SSF53254">
    <property type="entry name" value="Phosphoglycerate mutase-like"/>
    <property type="match status" value="1"/>
</dbReference>
<evidence type="ECO:0000256" key="1">
    <source>
        <dbReference type="ARBA" id="ARBA00023152"/>
    </source>
</evidence>
<keyword evidence="4" id="KW-1185">Reference proteome</keyword>
<accession>A0ABX8EC13</accession>
<dbReference type="Proteomes" id="UP000677126">
    <property type="component" value="Chromosome"/>
</dbReference>
<evidence type="ECO:0000313" key="3">
    <source>
        <dbReference type="EMBL" id="QVM86365.1"/>
    </source>
</evidence>
<dbReference type="InterPro" id="IPR013078">
    <property type="entry name" value="His_Pase_superF_clade-1"/>
</dbReference>